<name>A0A081DG35_NONUL</name>
<dbReference type="Proteomes" id="UP000029226">
    <property type="component" value="Unassembled WGS sequence"/>
</dbReference>
<reference evidence="3 4" key="1">
    <citation type="journal article" date="2014" name="Genome Announc.">
        <title>Draft Genome Sequences of Marine Flavobacterium Nonlabens Strains NR17, NR24, NR27, NR32, NR33, and Ara13.</title>
        <authorList>
            <person name="Nakanishi M."/>
            <person name="Meirelles P."/>
            <person name="Suzuki R."/>
            <person name="Takatani N."/>
            <person name="Mino S."/>
            <person name="Suda W."/>
            <person name="Oshima K."/>
            <person name="Hattori M."/>
            <person name="Ohkuma M."/>
            <person name="Hosokawa M."/>
            <person name="Miyashita K."/>
            <person name="Thompson F.L."/>
            <person name="Niwa A."/>
            <person name="Sawabe T."/>
            <person name="Sawabe T."/>
        </authorList>
    </citation>
    <scope>NUCLEOTIDE SEQUENCE [LARGE SCALE GENOMIC DNA]</scope>
    <source>
        <strain evidence="1">JCM 19296</strain>
        <strain evidence="2">JCM 19314</strain>
        <strain evidence="3">JCM19296</strain>
        <strain evidence="4">JCM19314</strain>
    </source>
</reference>
<protein>
    <submittedName>
        <fullName evidence="1">Uncharacterized protein</fullName>
    </submittedName>
</protein>
<sequence>MQGCTVVLKKNLLIDFYTLSRKRNLYNLIAFSQLLPLQMI</sequence>
<dbReference type="EMBL" id="BBLG01000014">
    <property type="protein sequence ID" value="GAK77881.1"/>
    <property type="molecule type" value="Genomic_DNA"/>
</dbReference>
<proteinExistence type="predicted"/>
<dbReference type="EMBL" id="BBMM01000015">
    <property type="protein sequence ID" value="GAL01850.1"/>
    <property type="molecule type" value="Genomic_DNA"/>
</dbReference>
<evidence type="ECO:0000313" key="4">
    <source>
        <dbReference type="Proteomes" id="UP000029226"/>
    </source>
</evidence>
<comment type="caution">
    <text evidence="1">The sequence shown here is derived from an EMBL/GenBank/DDBJ whole genome shotgun (WGS) entry which is preliminary data.</text>
</comment>
<evidence type="ECO:0000313" key="3">
    <source>
        <dbReference type="Proteomes" id="UP000028980"/>
    </source>
</evidence>
<accession>A0A081DG35</accession>
<dbReference type="AlphaFoldDB" id="A0A081DG35"/>
<gene>
    <name evidence="1" type="ORF">JCM19296_3490</name>
    <name evidence="2" type="ORF">JCM19314_2204</name>
</gene>
<evidence type="ECO:0000313" key="2">
    <source>
        <dbReference type="EMBL" id="GAL01850.1"/>
    </source>
</evidence>
<organism evidence="1 3">
    <name type="scientific">Nonlabens ulvanivorans</name>
    <name type="common">Persicivirga ulvanivorans</name>
    <dbReference type="NCBI Taxonomy" id="906888"/>
    <lineage>
        <taxon>Bacteria</taxon>
        <taxon>Pseudomonadati</taxon>
        <taxon>Bacteroidota</taxon>
        <taxon>Flavobacteriia</taxon>
        <taxon>Flavobacteriales</taxon>
        <taxon>Flavobacteriaceae</taxon>
        <taxon>Nonlabens</taxon>
    </lineage>
</organism>
<dbReference type="Proteomes" id="UP000028980">
    <property type="component" value="Unassembled WGS sequence"/>
</dbReference>
<evidence type="ECO:0000313" key="1">
    <source>
        <dbReference type="EMBL" id="GAK77881.1"/>
    </source>
</evidence>